<dbReference type="GO" id="GO:0016020">
    <property type="term" value="C:membrane"/>
    <property type="evidence" value="ECO:0007669"/>
    <property type="project" value="InterPro"/>
</dbReference>
<dbReference type="Gene3D" id="3.40.50.300">
    <property type="entry name" value="P-loop containing nucleotide triphosphate hydrolases"/>
    <property type="match status" value="2"/>
</dbReference>
<dbReference type="PANTHER" id="PTHR32341">
    <property type="entry name" value="INTERFERON-INDUCIBLE GTPASE"/>
    <property type="match status" value="1"/>
</dbReference>
<evidence type="ECO:0000256" key="2">
    <source>
        <dbReference type="ARBA" id="ARBA00022741"/>
    </source>
</evidence>
<comment type="similarity">
    <text evidence="5">Belongs to the sulfotransferase 1 family.</text>
</comment>
<dbReference type="EMBL" id="OZ035840">
    <property type="protein sequence ID" value="CAL1587801.1"/>
    <property type="molecule type" value="Genomic_DNA"/>
</dbReference>
<protein>
    <recommendedName>
        <fullName evidence="5">Sulfotransferase</fullName>
        <ecNumber evidence="5">2.8.2.-</ecNumber>
    </recommendedName>
</protein>
<evidence type="ECO:0000256" key="3">
    <source>
        <dbReference type="ARBA" id="ARBA00022801"/>
    </source>
</evidence>
<evidence type="ECO:0000313" key="7">
    <source>
        <dbReference type="EMBL" id="CAL1587801.1"/>
    </source>
</evidence>
<dbReference type="InterPro" id="IPR030385">
    <property type="entry name" value="G_IRG_dom"/>
</dbReference>
<dbReference type="Pfam" id="PF00685">
    <property type="entry name" value="Sulfotransfer_1"/>
    <property type="match status" value="1"/>
</dbReference>
<gene>
    <name evidence="7" type="ORF">KC01_LOCUS17722</name>
</gene>
<organism evidence="7 8">
    <name type="scientific">Knipowitschia caucasica</name>
    <name type="common">Caucasian dwarf goby</name>
    <name type="synonym">Pomatoschistus caucasicus</name>
    <dbReference type="NCBI Taxonomy" id="637954"/>
    <lineage>
        <taxon>Eukaryota</taxon>
        <taxon>Metazoa</taxon>
        <taxon>Chordata</taxon>
        <taxon>Craniata</taxon>
        <taxon>Vertebrata</taxon>
        <taxon>Euteleostomi</taxon>
        <taxon>Actinopterygii</taxon>
        <taxon>Neopterygii</taxon>
        <taxon>Teleostei</taxon>
        <taxon>Neoteleostei</taxon>
        <taxon>Acanthomorphata</taxon>
        <taxon>Gobiaria</taxon>
        <taxon>Gobiiformes</taxon>
        <taxon>Gobioidei</taxon>
        <taxon>Gobiidae</taxon>
        <taxon>Gobiinae</taxon>
        <taxon>Knipowitschia</taxon>
    </lineage>
</organism>
<dbReference type="InterPro" id="IPR000863">
    <property type="entry name" value="Sulfotransferase_dom"/>
</dbReference>
<evidence type="ECO:0000259" key="6">
    <source>
        <dbReference type="PROSITE" id="PS51716"/>
    </source>
</evidence>
<dbReference type="InterPro" id="IPR051515">
    <property type="entry name" value="IRG"/>
</dbReference>
<dbReference type="Proteomes" id="UP001497482">
    <property type="component" value="Chromosome 18"/>
</dbReference>
<dbReference type="GO" id="GO:0008146">
    <property type="term" value="F:sulfotransferase activity"/>
    <property type="evidence" value="ECO:0007669"/>
    <property type="project" value="InterPro"/>
</dbReference>
<evidence type="ECO:0000256" key="4">
    <source>
        <dbReference type="ARBA" id="ARBA00023134"/>
    </source>
</evidence>
<dbReference type="FunFam" id="3.40.50.300:FF:000541">
    <property type="entry name" value="Immunity related GTPase M"/>
    <property type="match status" value="1"/>
</dbReference>
<dbReference type="InterPro" id="IPR027417">
    <property type="entry name" value="P-loop_NTPase"/>
</dbReference>
<proteinExistence type="inferred from homology"/>
<dbReference type="AlphaFoldDB" id="A0AAV2KHK1"/>
<sequence>MDNRQKRLTEALQGNDQGEAAERVKEYLDDLQNIPLVIAITGESVSGKSTFVNALRGIDNKDEEAAPTGVVETTMEPTEYSLPKNCHIKLWDLPGVGTTKFTAEEFEKFDFFIIISSERFKDNDAKLAQEINKMGKKFYFVRSKIDNSIRDQKRSQRDFTEEKTLQRIRNDCTKELQKLGMSPKVFLISSFKLHLYEFNDLWETLEKELPALQRDALLRALPNVSEQLCRYKGYNFAAGWTTPEYLDSLQAFEVRDSDVFLVTYPKSGTVWTQQILISICELSGGLNDYPNNLEQMPWLEYTEGRPDYALRPSPRLFASHLPPALMPLGLRDKRAKIIYVMRNPKDNVVSYYHFSKVFNDLENPNSFEEFLEKYLAGNVGASSWFDHIRLWLSVRDQFNILYLTYEDMILVRLKLQSMD</sequence>
<evidence type="ECO:0000256" key="5">
    <source>
        <dbReference type="RuleBase" id="RU361155"/>
    </source>
</evidence>
<keyword evidence="5" id="KW-0808">Transferase</keyword>
<keyword evidence="2" id="KW-0547">Nucleotide-binding</keyword>
<feature type="domain" description="IRG-type G" evidence="6">
    <location>
        <begin position="34"/>
        <end position="208"/>
    </location>
</feature>
<evidence type="ECO:0000313" key="8">
    <source>
        <dbReference type="Proteomes" id="UP001497482"/>
    </source>
</evidence>
<dbReference type="GO" id="GO:0016787">
    <property type="term" value="F:hydrolase activity"/>
    <property type="evidence" value="ECO:0007669"/>
    <property type="project" value="UniProtKB-KW"/>
</dbReference>
<dbReference type="SUPFAM" id="SSF52540">
    <property type="entry name" value="P-loop containing nucleoside triphosphate hydrolases"/>
    <property type="match status" value="2"/>
</dbReference>
<dbReference type="PANTHER" id="PTHR32341:SF10">
    <property type="entry name" value="INTERFERON-INDUCIBLE GTPASE 5"/>
    <property type="match status" value="1"/>
</dbReference>
<keyword evidence="3" id="KW-0378">Hydrolase</keyword>
<comment type="similarity">
    <text evidence="1">Belongs to the TRAFAC class dynamin-like GTPase superfamily. IRG family.</text>
</comment>
<dbReference type="Pfam" id="PF05049">
    <property type="entry name" value="IIGP"/>
    <property type="match status" value="1"/>
</dbReference>
<dbReference type="GO" id="GO:0005525">
    <property type="term" value="F:GTP binding"/>
    <property type="evidence" value="ECO:0007669"/>
    <property type="project" value="UniProtKB-KW"/>
</dbReference>
<keyword evidence="4" id="KW-0342">GTP-binding</keyword>
<dbReference type="PROSITE" id="PS51716">
    <property type="entry name" value="G_IRG"/>
    <property type="match status" value="1"/>
</dbReference>
<keyword evidence="8" id="KW-1185">Reference proteome</keyword>
<dbReference type="InterPro" id="IPR007743">
    <property type="entry name" value="Immunity-related_GTPase-like"/>
</dbReference>
<reference evidence="7 8" key="1">
    <citation type="submission" date="2024-04" db="EMBL/GenBank/DDBJ databases">
        <authorList>
            <person name="Waldvogel A.-M."/>
            <person name="Schoenle A."/>
        </authorList>
    </citation>
    <scope>NUCLEOTIDE SEQUENCE [LARGE SCALE GENOMIC DNA]</scope>
</reference>
<name>A0AAV2KHK1_KNICA</name>
<evidence type="ECO:0000256" key="1">
    <source>
        <dbReference type="ARBA" id="ARBA00005429"/>
    </source>
</evidence>
<dbReference type="EC" id="2.8.2.-" evidence="5"/>
<accession>A0AAV2KHK1</accession>